<proteinExistence type="predicted"/>
<dbReference type="InterPro" id="IPR045312">
    <property type="entry name" value="PCBER-like"/>
</dbReference>
<dbReference type="AlphaFoldDB" id="A0A167JBQ7"/>
<dbReference type="Gene3D" id="3.40.50.720">
    <property type="entry name" value="NAD(P)-binding Rossmann-like Domain"/>
    <property type="match status" value="1"/>
</dbReference>
<gene>
    <name evidence="4" type="ORF">CALVIDRAFT_539881</name>
</gene>
<reference evidence="4 5" key="1">
    <citation type="journal article" date="2016" name="Mol. Biol. Evol.">
        <title>Comparative Genomics of Early-Diverging Mushroom-Forming Fungi Provides Insights into the Origins of Lignocellulose Decay Capabilities.</title>
        <authorList>
            <person name="Nagy L.G."/>
            <person name="Riley R."/>
            <person name="Tritt A."/>
            <person name="Adam C."/>
            <person name="Daum C."/>
            <person name="Floudas D."/>
            <person name="Sun H."/>
            <person name="Yadav J.S."/>
            <person name="Pangilinan J."/>
            <person name="Larsson K.H."/>
            <person name="Matsuura K."/>
            <person name="Barry K."/>
            <person name="Labutti K."/>
            <person name="Kuo R."/>
            <person name="Ohm R.A."/>
            <person name="Bhattacharya S.S."/>
            <person name="Shirouzu T."/>
            <person name="Yoshinaga Y."/>
            <person name="Martin F.M."/>
            <person name="Grigoriev I.V."/>
            <person name="Hibbett D.S."/>
        </authorList>
    </citation>
    <scope>NUCLEOTIDE SEQUENCE [LARGE SCALE GENOMIC DNA]</scope>
    <source>
        <strain evidence="4 5">TUFC12733</strain>
    </source>
</reference>
<dbReference type="Proteomes" id="UP000076738">
    <property type="component" value="Unassembled WGS sequence"/>
</dbReference>
<dbReference type="InterPro" id="IPR036291">
    <property type="entry name" value="NAD(P)-bd_dom_sf"/>
</dbReference>
<dbReference type="OrthoDB" id="9974981at2759"/>
<dbReference type="PANTHER" id="PTHR47706">
    <property type="entry name" value="NMRA-LIKE FAMILY PROTEIN"/>
    <property type="match status" value="1"/>
</dbReference>
<dbReference type="InterPro" id="IPR051609">
    <property type="entry name" value="NmrA/Isoflavone_reductase-like"/>
</dbReference>
<evidence type="ECO:0000256" key="1">
    <source>
        <dbReference type="ARBA" id="ARBA00022857"/>
    </source>
</evidence>
<dbReference type="EMBL" id="KV417301">
    <property type="protein sequence ID" value="KZO93427.1"/>
    <property type="molecule type" value="Genomic_DNA"/>
</dbReference>
<name>A0A167JBQ7_CALVF</name>
<evidence type="ECO:0000313" key="4">
    <source>
        <dbReference type="EMBL" id="KZO93427.1"/>
    </source>
</evidence>
<dbReference type="PANTHER" id="PTHR47706:SF9">
    <property type="entry name" value="NMRA-LIKE DOMAIN-CONTAINING PROTEIN-RELATED"/>
    <property type="match status" value="1"/>
</dbReference>
<evidence type="ECO:0000259" key="3">
    <source>
        <dbReference type="Pfam" id="PF05368"/>
    </source>
</evidence>
<dbReference type="SUPFAM" id="SSF51735">
    <property type="entry name" value="NAD(P)-binding Rossmann-fold domains"/>
    <property type="match status" value="1"/>
</dbReference>
<dbReference type="GO" id="GO:0016491">
    <property type="term" value="F:oxidoreductase activity"/>
    <property type="evidence" value="ECO:0007669"/>
    <property type="project" value="UniProtKB-KW"/>
</dbReference>
<sequence length="289" mass="31225">MSGYKNFAVAGAGTIGIFIIDELLKERATGKVDKVVVLTRSAAGNDAWTVKGAVPIVVDYNSPSSLQSALQGIDAVISTLGGAALTVQGPLGDAAKAAGVKLFVPSEFGGDTTGRTDGVFGIKNAQRLRLEQIGLPWAMFFTGPFADWIFYQPYFGFDLANGKIEVGGAGNGVTTWTSRTDIARYLVYALTSLPESTLHNHVFKIEGERATVSEALKGYEARTGKKLDITYVPVEEVQERLRKDPTDFKSFLALVYELDGTNGPKEEMNVEWPEFNPQGVVEAMVTYKP</sequence>
<dbReference type="Pfam" id="PF05368">
    <property type="entry name" value="NmrA"/>
    <property type="match status" value="1"/>
</dbReference>
<evidence type="ECO:0000313" key="5">
    <source>
        <dbReference type="Proteomes" id="UP000076738"/>
    </source>
</evidence>
<keyword evidence="2" id="KW-0560">Oxidoreductase</keyword>
<dbReference type="InterPro" id="IPR008030">
    <property type="entry name" value="NmrA-like"/>
</dbReference>
<dbReference type="Gene3D" id="3.90.25.10">
    <property type="entry name" value="UDP-galactose 4-epimerase, domain 1"/>
    <property type="match status" value="1"/>
</dbReference>
<protein>
    <submittedName>
        <fullName evidence="4">NAD-P-binding protein</fullName>
    </submittedName>
</protein>
<evidence type="ECO:0000256" key="2">
    <source>
        <dbReference type="ARBA" id="ARBA00023002"/>
    </source>
</evidence>
<keyword evidence="5" id="KW-1185">Reference proteome</keyword>
<dbReference type="CDD" id="cd05259">
    <property type="entry name" value="PCBER_SDR_a"/>
    <property type="match status" value="1"/>
</dbReference>
<feature type="domain" description="NmrA-like" evidence="3">
    <location>
        <begin position="10"/>
        <end position="261"/>
    </location>
</feature>
<organism evidence="4 5">
    <name type="scientific">Calocera viscosa (strain TUFC12733)</name>
    <dbReference type="NCBI Taxonomy" id="1330018"/>
    <lineage>
        <taxon>Eukaryota</taxon>
        <taxon>Fungi</taxon>
        <taxon>Dikarya</taxon>
        <taxon>Basidiomycota</taxon>
        <taxon>Agaricomycotina</taxon>
        <taxon>Dacrymycetes</taxon>
        <taxon>Dacrymycetales</taxon>
        <taxon>Dacrymycetaceae</taxon>
        <taxon>Calocera</taxon>
    </lineage>
</organism>
<accession>A0A167JBQ7</accession>
<keyword evidence="1" id="KW-0521">NADP</keyword>